<protein>
    <recommendedName>
        <fullName evidence="3">Sfi1 spindle body domain-containing protein</fullName>
    </recommendedName>
</protein>
<reference evidence="2" key="1">
    <citation type="submission" date="2017-03" db="EMBL/GenBank/DDBJ databases">
        <title>Phytopthora megakarya and P. palmivora, two closely related causual agents of cacao black pod achieved similar genome size and gene model numbers by different mechanisms.</title>
        <authorList>
            <person name="Ali S."/>
            <person name="Shao J."/>
            <person name="Larry D.J."/>
            <person name="Kronmiller B."/>
            <person name="Shen D."/>
            <person name="Strem M.D."/>
            <person name="Melnick R.L."/>
            <person name="Guiltinan M.J."/>
            <person name="Tyler B.M."/>
            <person name="Meinhardt L.W."/>
            <person name="Bailey B.A."/>
        </authorList>
    </citation>
    <scope>NUCLEOTIDE SEQUENCE [LARGE SCALE GENOMIC DNA]</scope>
    <source>
        <strain evidence="2">zdho120</strain>
    </source>
</reference>
<evidence type="ECO:0000313" key="1">
    <source>
        <dbReference type="EMBL" id="OWZ13730.1"/>
    </source>
</evidence>
<comment type="caution">
    <text evidence="1">The sequence shown here is derived from an EMBL/GenBank/DDBJ whole genome shotgun (WGS) entry which is preliminary data.</text>
</comment>
<proteinExistence type="predicted"/>
<organism evidence="1 2">
    <name type="scientific">Phytophthora megakarya</name>
    <dbReference type="NCBI Taxonomy" id="4795"/>
    <lineage>
        <taxon>Eukaryota</taxon>
        <taxon>Sar</taxon>
        <taxon>Stramenopiles</taxon>
        <taxon>Oomycota</taxon>
        <taxon>Peronosporomycetes</taxon>
        <taxon>Peronosporales</taxon>
        <taxon>Peronosporaceae</taxon>
        <taxon>Phytophthora</taxon>
    </lineage>
</organism>
<keyword evidence="2" id="KW-1185">Reference proteome</keyword>
<gene>
    <name evidence="1" type="ORF">PHMEG_00012892</name>
</gene>
<dbReference type="OrthoDB" id="101233at2759"/>
<dbReference type="AlphaFoldDB" id="A0A225WA87"/>
<sequence length="617" mass="76148">MLAEQTHFRYHYKIHFGAWKTYTKRHVQGRRDKSDALYRVLCLRMVWSRWNRAVSLRKFIGVMGGRRLDILQLVILQRWRTHTRKRIKLKVLTTKVTVFRKTKLRSKAWKSWLWYINYCHHKHQELVWVLSYYSVEVLLRRCMASWRKLNQKGDIFSRWQSYWRERQSINENRLQARVFRCVRMEQKVLATWRNFVRVTKQTKVAIAFRAAKNIQESFRFWKGKVHMLRQMRKMLLYQESFRVQTHFDAWKRFMVTRKQMSARLRKAMKFNDKLRKLDVWQKWSTKVAMQQQTRATVELAVAFRQRFFIRKVFAVWKVRICSWKRQRVLRDQALFQYKIALLHHGFQVLSDWRKYNMRFTRLQCKLSTRLAERRKCRAISNLRALCTSSNRKRSLIESACAHWQACHQLKYWGQIMQWFSIAKYRKLQRIRAAKFARIHLACRCIRALQGHICHTKQVKAKIEIFRCRYFRSVADDCFYQWTSFTTFKLKLRHLRHKTLHSQRRQRLQQWYHIAVEQVRRRAGMREIAAKRRRRELRTWLNHWESVCTDQWIDKELIEHHQCHAQKQRKLCSAVKTLKSQLAVRHERWKCKTFFHQHQRIFLIQVLHHWRHVTCEKM</sequence>
<dbReference type="EMBL" id="NBNE01001507">
    <property type="protein sequence ID" value="OWZ13730.1"/>
    <property type="molecule type" value="Genomic_DNA"/>
</dbReference>
<accession>A0A225WA87</accession>
<evidence type="ECO:0000313" key="2">
    <source>
        <dbReference type="Proteomes" id="UP000198211"/>
    </source>
</evidence>
<dbReference type="Proteomes" id="UP000198211">
    <property type="component" value="Unassembled WGS sequence"/>
</dbReference>
<evidence type="ECO:0008006" key="3">
    <source>
        <dbReference type="Google" id="ProtNLM"/>
    </source>
</evidence>
<name>A0A225WA87_9STRA</name>